<keyword evidence="13" id="KW-1185">Reference proteome</keyword>
<dbReference type="Gene3D" id="3.40.50.300">
    <property type="entry name" value="P-loop containing nucleotide triphosphate hydrolases"/>
    <property type="match status" value="1"/>
</dbReference>
<evidence type="ECO:0000256" key="4">
    <source>
        <dbReference type="ARBA" id="ARBA00022723"/>
    </source>
</evidence>
<evidence type="ECO:0000259" key="10">
    <source>
        <dbReference type="Pfam" id="PF00931"/>
    </source>
</evidence>
<comment type="caution">
    <text evidence="12">The sequence shown here is derived from an EMBL/GenBank/DDBJ whole genome shotgun (WGS) entry which is preliminary data.</text>
</comment>
<dbReference type="InterPro" id="IPR036314">
    <property type="entry name" value="SOD_C_sf"/>
</dbReference>
<evidence type="ECO:0000256" key="2">
    <source>
        <dbReference type="ARBA" id="ARBA00012682"/>
    </source>
</evidence>
<dbReference type="PANTHER" id="PTHR11404:SF6">
    <property type="entry name" value="SUPEROXIDE DISMUTASE [MN], MITOCHONDRIAL"/>
    <property type="match status" value="1"/>
</dbReference>
<dbReference type="GO" id="GO:0005739">
    <property type="term" value="C:mitochondrion"/>
    <property type="evidence" value="ECO:0007669"/>
    <property type="project" value="TreeGrafter"/>
</dbReference>
<feature type="domain" description="Manganese/iron superoxide dismutase C-terminal" evidence="11">
    <location>
        <begin position="1947"/>
        <end position="2046"/>
    </location>
</feature>
<proteinExistence type="inferred from homology"/>
<evidence type="ECO:0000259" key="9">
    <source>
        <dbReference type="Pfam" id="PF00081"/>
    </source>
</evidence>
<keyword evidence="4" id="KW-0479">Metal-binding</keyword>
<evidence type="ECO:0000256" key="5">
    <source>
        <dbReference type="ARBA" id="ARBA00022862"/>
    </source>
</evidence>
<dbReference type="PRINTS" id="PR01703">
    <property type="entry name" value="MNSODISMTASE"/>
</dbReference>
<dbReference type="FunFam" id="1.10.287.990:FF:000001">
    <property type="entry name" value="Superoxide dismutase"/>
    <property type="match status" value="1"/>
</dbReference>
<feature type="domain" description="NB-ARC" evidence="10">
    <location>
        <begin position="158"/>
        <end position="318"/>
    </location>
</feature>
<dbReference type="InterPro" id="IPR019832">
    <property type="entry name" value="Mn/Fe_SOD_C"/>
</dbReference>
<comment type="similarity">
    <text evidence="1">Belongs to the iron/manganese superoxide dismutase family.</text>
</comment>
<dbReference type="InterPro" id="IPR019833">
    <property type="entry name" value="Mn/Fe_SOD_BS"/>
</dbReference>
<keyword evidence="5" id="KW-0049">Antioxidant</keyword>
<sequence>MCTVLGLITTAADNNEELEILQNRCMKIGQLFLHDMLGGRETDVTNDAIQDLNRTVDDMIFSIRHKTRQHLCIRIASAKIDKEEIQGWNTRLNHDLMHFQACAAVETGHMLRRIDDKVQTIIDQQVEVVRNPNRDIYQKDPPPAKPPIFYGRDDLTLRVVQSLLKGKDVILLGPGGIGKSTIAKVVYHQDDIAAKFLKRRFFVRLEESDPRKVSFDSFMNRIVSALGLTASKANCQQSILTNLRNGGDTLLVLDSAETFVDSATDGRRIRDAIVEYQDIPSVVVLLTTRQQTLSYHPRWLTIPVPTLDPAAAYDLFTAIYPNDIPQDHLYPILVDLDYYPLSVHLLAQAAWQNDWSPDDLERSWMERQGHLLGIEGNNDGINTTIALSLASPAIEAVNPSALEFLQVVAFFPSGIDRNKLHKIFPSISNIGAIADLLQQHSLTQRSGDFITMLAPIRLYIAHNFNRENIPLLSDARDYYYSLLESSHASGLESTDFDSGLWIRTEDDNVEQLIILDLSVPHMMERACDACIHFIQHLIRYKRRPTCLKALVQELPEDDPKRINFLGLKLPRPFGRLRTRVRKGVCMLSLGLLAAHTGRSPEAFELFSKAKRLFDLIEDWNTSLFCLELMGQIHILRGQMVLAENLLKEGLRISRKAKDRREAEAQLAVSLGWVKILKSSKQAEKDFERILSYFRQKGDEAWVAYTLNRLAYSQLYSKDHGAAKKSLDEECSIHTRRHDTWGCMGSNMALAEVALSVRNLLEADRYLDQARELALSVQDTQKASLALAVKSAIAADDKDYDLARRQIQEAIREVTFSEENENFRLVWCIYIAARNEFIARNYREAKRLYEQTLRYSDPLDDVYTAVRSMKALGEIALLEGDIKAAKEYGSQAQERSESTGVATYLQDIRYHCCLMKNSFEASIVEGAEDPGACLFPLKQRRQPLSDQCIPRVGEQNVSLPTVLLSSSLTVPCMDPLSIATTVISTAIAIQTWVDQHQMKHATIHELRFTISRISLILAPLQPQSTSAQNSEPSKWTHVDPAITTCLQDMGEILNHIKDDLSLWRERRRSKTVAFFEFLRPSIILNRIQEDDRRLSRRLDTLSFALQVYFLQAVNTQPTASPTIEAQPEKPPSLLDEVKNEEVRRFWEDRIGEDSSFIDGQRLCDELIEWLGVHLDQTTADTLLLRLDEYAIGGVSPSSLDEFVGQRNIKDALSGLGVIRSMSTASQCKSVDRNMVKPLLVWIDDEPLNNDWLIDNARELNITVICLTCTASAKVWIEVNEGLLRRADYAGRLRFISDNYRWEADGINATSALNITAGEAILRYLRGRMYRAPVMIHCGLSIAETTFRAPTEAVNAAPARRRHVNTFHLFTPNLYIDPMDPLGIATSVITTAIAIETWIDQRRKKDETINELRHTVSRLAVILAPLQPNPEPSKSQPSGSQPYTPVSLSSSIWNGLDPAITTCLQDMREILGRIQDDLVLWKNKRSKKIALIEFLRPSLALGRIQEDEQRLARRSDTLSFALQVYLLRKTHEQVELKAMQAQGPPPSALDEVRNAEVKRFWEERVGGKMSFIDAAGLCRELGAWLGIHLDKATSDTLLLRLDEYAVGGAAPSSLDEFVGQRSIRKAIASLGDIESLAVARQFEPLDVSTVRPLLVWIDDRPEGNEYFFGVAERRGIDLVLLTSTASAKVWTEENEERLRRADYANRLRFISDNCRWETPEGESSIVENLTAGEAILRYLRGRLYRAPVLIYCGYSISHTKYVLSFSRAGSTMQSRITLEFLRALGRGESEDQAWQSFNICEISWCVRTACREAHAPSTGAHTVFVNILVSVVLDTRFIRIEAAVPPFFLRTSANMSHTLPDLPYAYDGLEPYISRQIMELHHKKHHQTYVNALNAAEQGYASASSPRARIALHAALKFNGGGHINHSLFWKNLAPSKAEGKGHGGVLQDGPLKDAITKQFGSLDNLKKEFNTATLGIQGSGWGWVAVNPKTKSLEIVTTANQDPLTQHAPVIGVDIWEHAFYLQFLNVKADYLNAIWNVIDFQEAERRYNEVLSGQFKL</sequence>
<dbReference type="GO" id="GO:0030145">
    <property type="term" value="F:manganese ion binding"/>
    <property type="evidence" value="ECO:0007669"/>
    <property type="project" value="TreeGrafter"/>
</dbReference>
<dbReference type="InterPro" id="IPR027417">
    <property type="entry name" value="P-loop_NTPase"/>
</dbReference>
<evidence type="ECO:0000256" key="8">
    <source>
        <dbReference type="SAM" id="MobiDB-lite"/>
    </source>
</evidence>
<protein>
    <recommendedName>
        <fullName evidence="3">Superoxide dismutase [Mn], mitochondrial</fullName>
        <ecNumber evidence="2">1.15.1.1</ecNumber>
    </recommendedName>
</protein>
<evidence type="ECO:0000313" key="13">
    <source>
        <dbReference type="Proteomes" id="UP000298327"/>
    </source>
</evidence>
<dbReference type="PROSITE" id="PS00088">
    <property type="entry name" value="SOD_MN"/>
    <property type="match status" value="1"/>
</dbReference>
<gene>
    <name evidence="12" type="ORF">EVG20_g7617</name>
</gene>
<organism evidence="12 13">
    <name type="scientific">Dentipellis fragilis</name>
    <dbReference type="NCBI Taxonomy" id="205917"/>
    <lineage>
        <taxon>Eukaryota</taxon>
        <taxon>Fungi</taxon>
        <taxon>Dikarya</taxon>
        <taxon>Basidiomycota</taxon>
        <taxon>Agaricomycotina</taxon>
        <taxon>Agaricomycetes</taxon>
        <taxon>Russulales</taxon>
        <taxon>Hericiaceae</taxon>
        <taxon>Dentipellis</taxon>
    </lineage>
</organism>
<dbReference type="InterPro" id="IPR011990">
    <property type="entry name" value="TPR-like_helical_dom_sf"/>
</dbReference>
<dbReference type="EMBL" id="SEOQ01000592">
    <property type="protein sequence ID" value="TFY59914.1"/>
    <property type="molecule type" value="Genomic_DNA"/>
</dbReference>
<reference evidence="12 13" key="1">
    <citation type="submission" date="2019-02" db="EMBL/GenBank/DDBJ databases">
        <title>Genome sequencing of the rare red list fungi Dentipellis fragilis.</title>
        <authorList>
            <person name="Buettner E."/>
            <person name="Kellner H."/>
        </authorList>
    </citation>
    <scope>NUCLEOTIDE SEQUENCE [LARGE SCALE GENOMIC DNA]</scope>
    <source>
        <strain evidence="12 13">DSM 105465</strain>
    </source>
</reference>
<dbReference type="InterPro" id="IPR001189">
    <property type="entry name" value="Mn/Fe_SOD"/>
</dbReference>
<dbReference type="PANTHER" id="PTHR11404">
    <property type="entry name" value="SUPEROXIDE DISMUTASE 2"/>
    <property type="match status" value="1"/>
</dbReference>
<dbReference type="SUPFAM" id="SSF54719">
    <property type="entry name" value="Fe,Mn superoxide dismutase (SOD), C-terminal domain"/>
    <property type="match status" value="1"/>
</dbReference>
<dbReference type="InterPro" id="IPR019831">
    <property type="entry name" value="Mn/Fe_SOD_N"/>
</dbReference>
<dbReference type="STRING" id="205917.A0A4Y9YBM2"/>
<dbReference type="FunFam" id="3.55.40.20:FF:000004">
    <property type="entry name" value="Superoxide dismutase [Fe]"/>
    <property type="match status" value="1"/>
</dbReference>
<evidence type="ECO:0000259" key="11">
    <source>
        <dbReference type="Pfam" id="PF02777"/>
    </source>
</evidence>
<dbReference type="Gene3D" id="1.25.40.10">
    <property type="entry name" value="Tetratricopeptide repeat domain"/>
    <property type="match status" value="2"/>
</dbReference>
<dbReference type="Gene3D" id="3.55.40.20">
    <property type="entry name" value="Iron/manganese superoxide dismutase, C-terminal domain"/>
    <property type="match status" value="1"/>
</dbReference>
<accession>A0A4Y9YBM2</accession>
<feature type="compositionally biased region" description="Polar residues" evidence="8">
    <location>
        <begin position="1430"/>
        <end position="1444"/>
    </location>
</feature>
<comment type="catalytic activity">
    <reaction evidence="7">
        <text>2 superoxide + 2 H(+) = H2O2 + O2</text>
        <dbReference type="Rhea" id="RHEA:20696"/>
        <dbReference type="ChEBI" id="CHEBI:15378"/>
        <dbReference type="ChEBI" id="CHEBI:15379"/>
        <dbReference type="ChEBI" id="CHEBI:16240"/>
        <dbReference type="ChEBI" id="CHEBI:18421"/>
        <dbReference type="EC" id="1.15.1.1"/>
    </reaction>
</comment>
<dbReference type="SUPFAM" id="SSF48452">
    <property type="entry name" value="TPR-like"/>
    <property type="match status" value="2"/>
</dbReference>
<dbReference type="Pfam" id="PF00931">
    <property type="entry name" value="NB-ARC"/>
    <property type="match status" value="1"/>
</dbReference>
<feature type="domain" description="Manganese/iron superoxide dismutase N-terminal" evidence="9">
    <location>
        <begin position="1854"/>
        <end position="1932"/>
    </location>
</feature>
<evidence type="ECO:0000256" key="3">
    <source>
        <dbReference type="ARBA" id="ARBA00014518"/>
    </source>
</evidence>
<dbReference type="Proteomes" id="UP000298327">
    <property type="component" value="Unassembled WGS sequence"/>
</dbReference>
<dbReference type="EC" id="1.15.1.1" evidence="2"/>
<evidence type="ECO:0000313" key="12">
    <source>
        <dbReference type="EMBL" id="TFY59914.1"/>
    </source>
</evidence>
<dbReference type="GO" id="GO:0004784">
    <property type="term" value="F:superoxide dismutase activity"/>
    <property type="evidence" value="ECO:0007669"/>
    <property type="project" value="UniProtKB-EC"/>
</dbReference>
<dbReference type="Pfam" id="PF00081">
    <property type="entry name" value="Sod_Fe_N"/>
    <property type="match status" value="1"/>
</dbReference>
<dbReference type="SUPFAM" id="SSF46609">
    <property type="entry name" value="Fe,Mn superoxide dismutase (SOD), N-terminal domain"/>
    <property type="match status" value="1"/>
</dbReference>
<evidence type="ECO:0000256" key="7">
    <source>
        <dbReference type="ARBA" id="ARBA00049204"/>
    </source>
</evidence>
<dbReference type="InterPro" id="IPR050265">
    <property type="entry name" value="Fe/Mn_Superoxide_Dismutase"/>
</dbReference>
<dbReference type="Gene3D" id="1.10.287.990">
    <property type="entry name" value="Fe,Mn superoxide dismutase (SOD) domain"/>
    <property type="match status" value="1"/>
</dbReference>
<evidence type="ECO:0000256" key="6">
    <source>
        <dbReference type="ARBA" id="ARBA00023002"/>
    </source>
</evidence>
<dbReference type="InterPro" id="IPR002182">
    <property type="entry name" value="NB-ARC"/>
</dbReference>
<evidence type="ECO:0000256" key="1">
    <source>
        <dbReference type="ARBA" id="ARBA00008714"/>
    </source>
</evidence>
<dbReference type="OrthoDB" id="1534087at2759"/>
<dbReference type="GO" id="GO:0043531">
    <property type="term" value="F:ADP binding"/>
    <property type="evidence" value="ECO:0007669"/>
    <property type="project" value="InterPro"/>
</dbReference>
<dbReference type="Pfam" id="PF02777">
    <property type="entry name" value="Sod_Fe_C"/>
    <property type="match status" value="1"/>
</dbReference>
<feature type="region of interest" description="Disordered" evidence="8">
    <location>
        <begin position="1425"/>
        <end position="1444"/>
    </location>
</feature>
<name>A0A4Y9YBM2_9AGAM</name>
<dbReference type="InterPro" id="IPR036324">
    <property type="entry name" value="Mn/Fe_SOD_N_sf"/>
</dbReference>
<keyword evidence="6" id="KW-0560">Oxidoreductase</keyword>
<dbReference type="SUPFAM" id="SSF52540">
    <property type="entry name" value="P-loop containing nucleoside triphosphate hydrolases"/>
    <property type="match status" value="1"/>
</dbReference>